<feature type="domain" description="Glycosyltransferase 2-like" evidence="1">
    <location>
        <begin position="5"/>
        <end position="110"/>
    </location>
</feature>
<organism evidence="2 3">
    <name type="scientific">Romboutsia timonensis</name>
    <dbReference type="NCBI Taxonomy" id="1776391"/>
    <lineage>
        <taxon>Bacteria</taxon>
        <taxon>Bacillati</taxon>
        <taxon>Bacillota</taxon>
        <taxon>Clostridia</taxon>
        <taxon>Peptostreptococcales</taxon>
        <taxon>Peptostreptococcaceae</taxon>
        <taxon>Romboutsia</taxon>
    </lineage>
</organism>
<reference evidence="2" key="1">
    <citation type="journal article" date="2021" name="PeerJ">
        <title>Extensive microbial diversity within the chicken gut microbiome revealed by metagenomics and culture.</title>
        <authorList>
            <person name="Gilroy R."/>
            <person name="Ravi A."/>
            <person name="Getino M."/>
            <person name="Pursley I."/>
            <person name="Horton D.L."/>
            <person name="Alikhan N.F."/>
            <person name="Baker D."/>
            <person name="Gharbi K."/>
            <person name="Hall N."/>
            <person name="Watson M."/>
            <person name="Adriaenssens E.M."/>
            <person name="Foster-Nyarko E."/>
            <person name="Jarju S."/>
            <person name="Secka A."/>
            <person name="Antonio M."/>
            <person name="Oren A."/>
            <person name="Chaudhuri R.R."/>
            <person name="La Ragione R."/>
            <person name="Hildebrand F."/>
            <person name="Pallen M.J."/>
        </authorList>
    </citation>
    <scope>NUCLEOTIDE SEQUENCE</scope>
    <source>
        <strain evidence="2">1277</strain>
    </source>
</reference>
<dbReference type="EMBL" id="DYUB01000142">
    <property type="protein sequence ID" value="HJG96315.1"/>
    <property type="molecule type" value="Genomic_DNA"/>
</dbReference>
<dbReference type="Pfam" id="PF00535">
    <property type="entry name" value="Glycos_transf_2"/>
    <property type="match status" value="1"/>
</dbReference>
<dbReference type="Gene3D" id="1.25.40.10">
    <property type="entry name" value="Tetratricopeptide repeat domain"/>
    <property type="match status" value="1"/>
</dbReference>
<dbReference type="Gene3D" id="3.90.550.10">
    <property type="entry name" value="Spore Coat Polysaccharide Biosynthesis Protein SpsA, Chain A"/>
    <property type="match status" value="1"/>
</dbReference>
<comment type="caution">
    <text evidence="2">The sequence shown here is derived from an EMBL/GenBank/DDBJ whole genome shotgun (WGS) entry which is preliminary data.</text>
</comment>
<accession>A0A921N096</accession>
<sequence length="361" mass="43238">MITLSLCMIIKDEELVLDRCLKNIYDVVDEIIIVDTGSTDNSKNICKNYTENIYDYTWNDDFSAARNFSFEKATKDYILWLDADEIIDDENKEKLLNLKQILSFDIDVITMHTYINIDECNNPKLTMIRNRIVKRENNFKWIGFVHEYIKVSGNIYDSDICIIHDKVKPISDRNLKIYKKKVEEKAVFNERDLYYYGKELYCNRYYNEAIEVLEEFISKGTCEEEIIDALCKIGECYLCKDDKEVARKYFYKTFEYGPAQGEILYYIAYSFQSEEKYYRAISWYEIILRLPLSDDCYQCKNRCFLKFKPHLNLCYCYFKVGDIKQAYYHHKNCMEINPNDECVKYNENCFKLIMNNNKNKD</sequence>
<evidence type="ECO:0000259" key="1">
    <source>
        <dbReference type="Pfam" id="PF00535"/>
    </source>
</evidence>
<dbReference type="SUPFAM" id="SSF53448">
    <property type="entry name" value="Nucleotide-diphospho-sugar transferases"/>
    <property type="match status" value="1"/>
</dbReference>
<proteinExistence type="predicted"/>
<dbReference type="InterPro" id="IPR001173">
    <property type="entry name" value="Glyco_trans_2-like"/>
</dbReference>
<gene>
    <name evidence="2" type="ORF">K8V90_04340</name>
</gene>
<dbReference type="AlphaFoldDB" id="A0A921N096"/>
<dbReference type="Proteomes" id="UP000776700">
    <property type="component" value="Unassembled WGS sequence"/>
</dbReference>
<dbReference type="InterPro" id="IPR011990">
    <property type="entry name" value="TPR-like_helical_dom_sf"/>
</dbReference>
<protein>
    <submittedName>
        <fullName evidence="2">Glycosyltransferase family 2 protein</fullName>
    </submittedName>
</protein>
<evidence type="ECO:0000313" key="2">
    <source>
        <dbReference type="EMBL" id="HJG96315.1"/>
    </source>
</evidence>
<dbReference type="PANTHER" id="PTHR43630">
    <property type="entry name" value="POLY-BETA-1,6-N-ACETYL-D-GLUCOSAMINE SYNTHASE"/>
    <property type="match status" value="1"/>
</dbReference>
<dbReference type="SUPFAM" id="SSF48452">
    <property type="entry name" value="TPR-like"/>
    <property type="match status" value="1"/>
</dbReference>
<name>A0A921N096_9FIRM</name>
<evidence type="ECO:0000313" key="3">
    <source>
        <dbReference type="Proteomes" id="UP000776700"/>
    </source>
</evidence>
<reference evidence="2" key="2">
    <citation type="submission" date="2021-09" db="EMBL/GenBank/DDBJ databases">
        <authorList>
            <person name="Gilroy R."/>
        </authorList>
    </citation>
    <scope>NUCLEOTIDE SEQUENCE</scope>
    <source>
        <strain evidence="2">1277</strain>
    </source>
</reference>
<dbReference type="SMART" id="SM00028">
    <property type="entry name" value="TPR"/>
    <property type="match status" value="3"/>
</dbReference>
<dbReference type="CDD" id="cd02511">
    <property type="entry name" value="Beta4Glucosyltransferase"/>
    <property type="match status" value="1"/>
</dbReference>
<dbReference type="InterPro" id="IPR029044">
    <property type="entry name" value="Nucleotide-diphossugar_trans"/>
</dbReference>
<dbReference type="PANTHER" id="PTHR43630:SF2">
    <property type="entry name" value="GLYCOSYLTRANSFERASE"/>
    <property type="match status" value="1"/>
</dbReference>
<dbReference type="InterPro" id="IPR019734">
    <property type="entry name" value="TPR_rpt"/>
</dbReference>